<accession>W2C697</accession>
<proteinExistence type="predicted"/>
<sequence length="36" mass="4295">MTKEELPLHFIVIQMVCDNLSEQFIIMQTICDKRLN</sequence>
<evidence type="ECO:0000313" key="2">
    <source>
        <dbReference type="Proteomes" id="UP000018837"/>
    </source>
</evidence>
<protein>
    <submittedName>
        <fullName evidence="1">Uncharacterized protein</fullName>
    </submittedName>
</protein>
<dbReference type="Proteomes" id="UP000018837">
    <property type="component" value="Unassembled WGS sequence"/>
</dbReference>
<reference evidence="1 2" key="1">
    <citation type="submission" date="2013-11" db="EMBL/GenBank/DDBJ databases">
        <title>Single cell genomics of uncultured Tannerella BU063 (oral taxon 286).</title>
        <authorList>
            <person name="Beall C.J."/>
            <person name="Campbell A.G."/>
            <person name="Griffen A.L."/>
            <person name="Podar M."/>
            <person name="Leys E.J."/>
        </authorList>
    </citation>
    <scope>NUCLEOTIDE SEQUENCE [LARGE SCALE GENOMIC DNA]</scope>
    <source>
        <strain evidence="1">Cell 2</strain>
    </source>
</reference>
<comment type="caution">
    <text evidence="1">The sequence shown here is derived from an EMBL/GenBank/DDBJ whole genome shotgun (WGS) entry which is preliminary data.</text>
</comment>
<dbReference type="EMBL" id="AYUF01000425">
    <property type="protein sequence ID" value="ETK01971.1"/>
    <property type="molecule type" value="Genomic_DNA"/>
</dbReference>
<evidence type="ECO:0000313" key="1">
    <source>
        <dbReference type="EMBL" id="ETK01971.1"/>
    </source>
</evidence>
<gene>
    <name evidence="1" type="ORF">N425_07000</name>
</gene>
<dbReference type="AlphaFoldDB" id="W2C697"/>
<name>W2C697_9BACT</name>
<organism evidence="1 2">
    <name type="scientific">Tannerella sp. oral taxon BU063 isolate Cell 2</name>
    <dbReference type="NCBI Taxonomy" id="1411148"/>
    <lineage>
        <taxon>Bacteria</taxon>
        <taxon>Pseudomonadati</taxon>
        <taxon>Bacteroidota</taxon>
        <taxon>Bacteroidia</taxon>
        <taxon>Bacteroidales</taxon>
        <taxon>Tannerellaceae</taxon>
        <taxon>Tannerella</taxon>
    </lineage>
</organism>